<evidence type="ECO:0000313" key="2">
    <source>
        <dbReference type="Proteomes" id="UP000193411"/>
    </source>
</evidence>
<gene>
    <name evidence="1" type="ORF">BCR44DRAFT_1045680</name>
</gene>
<comment type="caution">
    <text evidence="1">The sequence shown here is derived from an EMBL/GenBank/DDBJ whole genome shotgun (WGS) entry which is preliminary data.</text>
</comment>
<name>A0A1Y2H9N0_9FUNG</name>
<sequence length="60" mass="7120">MCVNTFWSFPSLSLSFTAPPAVRVWFLFFLFFIVQSLFKSIPVNLAFLVLVSMEYIHPWW</sequence>
<protein>
    <submittedName>
        <fullName evidence="1">Uncharacterized protein</fullName>
    </submittedName>
</protein>
<evidence type="ECO:0000313" key="1">
    <source>
        <dbReference type="EMBL" id="ORZ29752.1"/>
    </source>
</evidence>
<organism evidence="1 2">
    <name type="scientific">Catenaria anguillulae PL171</name>
    <dbReference type="NCBI Taxonomy" id="765915"/>
    <lineage>
        <taxon>Eukaryota</taxon>
        <taxon>Fungi</taxon>
        <taxon>Fungi incertae sedis</taxon>
        <taxon>Blastocladiomycota</taxon>
        <taxon>Blastocladiomycetes</taxon>
        <taxon>Blastocladiales</taxon>
        <taxon>Catenariaceae</taxon>
        <taxon>Catenaria</taxon>
    </lineage>
</organism>
<dbReference type="EMBL" id="MCFL01000131">
    <property type="protein sequence ID" value="ORZ29752.1"/>
    <property type="molecule type" value="Genomic_DNA"/>
</dbReference>
<dbReference type="AlphaFoldDB" id="A0A1Y2H9N0"/>
<dbReference type="Proteomes" id="UP000193411">
    <property type="component" value="Unassembled WGS sequence"/>
</dbReference>
<accession>A0A1Y2H9N0</accession>
<keyword evidence="2" id="KW-1185">Reference proteome</keyword>
<proteinExistence type="predicted"/>
<reference evidence="1 2" key="1">
    <citation type="submission" date="2016-07" db="EMBL/GenBank/DDBJ databases">
        <title>Pervasive Adenine N6-methylation of Active Genes in Fungi.</title>
        <authorList>
            <consortium name="DOE Joint Genome Institute"/>
            <person name="Mondo S.J."/>
            <person name="Dannebaum R.O."/>
            <person name="Kuo R.C."/>
            <person name="Labutti K."/>
            <person name="Haridas S."/>
            <person name="Kuo A."/>
            <person name="Salamov A."/>
            <person name="Ahrendt S.R."/>
            <person name="Lipzen A."/>
            <person name="Sullivan W."/>
            <person name="Andreopoulos W.B."/>
            <person name="Clum A."/>
            <person name="Lindquist E."/>
            <person name="Daum C."/>
            <person name="Ramamoorthy G.K."/>
            <person name="Gryganskyi A."/>
            <person name="Culley D."/>
            <person name="Magnuson J.K."/>
            <person name="James T.Y."/>
            <person name="O'Malley M.A."/>
            <person name="Stajich J.E."/>
            <person name="Spatafora J.W."/>
            <person name="Visel A."/>
            <person name="Grigoriev I.V."/>
        </authorList>
    </citation>
    <scope>NUCLEOTIDE SEQUENCE [LARGE SCALE GENOMIC DNA]</scope>
    <source>
        <strain evidence="1 2">PL171</strain>
    </source>
</reference>